<organism evidence="1 2">
    <name type="scientific">Racocetra persica</name>
    <dbReference type="NCBI Taxonomy" id="160502"/>
    <lineage>
        <taxon>Eukaryota</taxon>
        <taxon>Fungi</taxon>
        <taxon>Fungi incertae sedis</taxon>
        <taxon>Mucoromycota</taxon>
        <taxon>Glomeromycotina</taxon>
        <taxon>Glomeromycetes</taxon>
        <taxon>Diversisporales</taxon>
        <taxon>Gigasporaceae</taxon>
        <taxon>Racocetra</taxon>
    </lineage>
</organism>
<evidence type="ECO:0000313" key="1">
    <source>
        <dbReference type="EMBL" id="CAG8552424.1"/>
    </source>
</evidence>
<accession>A0ACA9LXI5</accession>
<evidence type="ECO:0000313" key="2">
    <source>
        <dbReference type="Proteomes" id="UP000789920"/>
    </source>
</evidence>
<dbReference type="EMBL" id="CAJVQC010005321">
    <property type="protein sequence ID" value="CAG8552424.1"/>
    <property type="molecule type" value="Genomic_DNA"/>
</dbReference>
<sequence>GVVGIKIKIDEHQASGYYQRLAKPSNTNSAVKNNVDIGCIDFDKVNRSNEIKIKSSPAVSYDGYSNKKMLTKQITSPNDIDMK</sequence>
<keyword evidence="2" id="KW-1185">Reference proteome</keyword>
<protein>
    <submittedName>
        <fullName evidence="1">19558_t:CDS:1</fullName>
    </submittedName>
</protein>
<gene>
    <name evidence="1" type="ORF">RPERSI_LOCUS4015</name>
</gene>
<comment type="caution">
    <text evidence="1">The sequence shown here is derived from an EMBL/GenBank/DDBJ whole genome shotgun (WGS) entry which is preliminary data.</text>
</comment>
<reference evidence="1" key="1">
    <citation type="submission" date="2021-06" db="EMBL/GenBank/DDBJ databases">
        <authorList>
            <person name="Kallberg Y."/>
            <person name="Tangrot J."/>
            <person name="Rosling A."/>
        </authorList>
    </citation>
    <scope>NUCLEOTIDE SEQUENCE</scope>
    <source>
        <strain evidence="1">MA461A</strain>
    </source>
</reference>
<dbReference type="Proteomes" id="UP000789920">
    <property type="component" value="Unassembled WGS sequence"/>
</dbReference>
<name>A0ACA9LXI5_9GLOM</name>
<feature type="non-terminal residue" evidence="1">
    <location>
        <position position="1"/>
    </location>
</feature>
<proteinExistence type="predicted"/>